<evidence type="ECO:0000256" key="5">
    <source>
        <dbReference type="ARBA" id="ARBA00023242"/>
    </source>
</evidence>
<dbReference type="PANTHER" id="PTHR15217">
    <property type="entry name" value="WILMS' TUMOR 1-ASSOCIATING PROTEIN"/>
    <property type="match status" value="1"/>
</dbReference>
<evidence type="ECO:0000256" key="4">
    <source>
        <dbReference type="ARBA" id="ARBA00023187"/>
    </source>
</evidence>
<dbReference type="EMBL" id="BT149038">
    <property type="protein sequence ID" value="AFK48832.1"/>
    <property type="molecule type" value="mRNA"/>
</dbReference>
<name>I3T8J0_LOTJA</name>
<feature type="compositionally biased region" description="Polar residues" evidence="6">
    <location>
        <begin position="140"/>
        <end position="151"/>
    </location>
</feature>
<dbReference type="PANTHER" id="PTHR15217:SF5">
    <property type="entry name" value="PROTEIN OF 37 KDA-LIKE PROTEIN, PUTATIVE-RELATED"/>
    <property type="match status" value="1"/>
</dbReference>
<dbReference type="GO" id="GO:0000381">
    <property type="term" value="P:regulation of alternative mRNA splicing, via spliceosome"/>
    <property type="evidence" value="ECO:0007669"/>
    <property type="project" value="InterPro"/>
</dbReference>
<feature type="region of interest" description="Disordered" evidence="6">
    <location>
        <begin position="140"/>
        <end position="168"/>
    </location>
</feature>
<evidence type="ECO:0000256" key="6">
    <source>
        <dbReference type="SAM" id="MobiDB-lite"/>
    </source>
</evidence>
<dbReference type="GO" id="GO:0008380">
    <property type="term" value="P:RNA splicing"/>
    <property type="evidence" value="ECO:0007669"/>
    <property type="project" value="UniProtKB-KW"/>
</dbReference>
<protein>
    <recommendedName>
        <fullName evidence="8">FKBP12-interacting protein of 37 kDa</fullName>
    </recommendedName>
</protein>
<evidence type="ECO:0008006" key="8">
    <source>
        <dbReference type="Google" id="ProtNLM"/>
    </source>
</evidence>
<dbReference type="Pfam" id="PF17098">
    <property type="entry name" value="Wtap"/>
    <property type="match status" value="1"/>
</dbReference>
<dbReference type="GO" id="GO:0005634">
    <property type="term" value="C:nucleus"/>
    <property type="evidence" value="ECO:0007669"/>
    <property type="project" value="UniProtKB-SubCell"/>
</dbReference>
<dbReference type="GO" id="GO:0006397">
    <property type="term" value="P:mRNA processing"/>
    <property type="evidence" value="ECO:0007669"/>
    <property type="project" value="UniProtKB-KW"/>
</dbReference>
<keyword evidence="5" id="KW-0539">Nucleus</keyword>
<proteinExistence type="evidence at transcript level"/>
<comment type="subcellular location">
    <subcellularLocation>
        <location evidence="1">Nucleus</location>
    </subcellularLocation>
</comment>
<evidence type="ECO:0000256" key="3">
    <source>
        <dbReference type="ARBA" id="ARBA00022664"/>
    </source>
</evidence>
<sequence>MQARRLLLDPAVHEEFIRLKNLVEEKDKKVKELQDNIAAVNFTPQSKMGKILMAKCRTLQEENEEIGNQASEGKIHDLAMKLSLQKYQNAELRSQFEGLQKRLGGLTNDVDRSHETLFMLQEKLEEKNQEIQRLKAELQQESCMENGSTEAAANGKDNGEMIPAEDAN</sequence>
<accession>I3T8J0</accession>
<evidence type="ECO:0000256" key="1">
    <source>
        <dbReference type="ARBA" id="ARBA00004123"/>
    </source>
</evidence>
<dbReference type="GO" id="GO:0016556">
    <property type="term" value="P:mRNA modification"/>
    <property type="evidence" value="ECO:0007669"/>
    <property type="project" value="InterPro"/>
</dbReference>
<comment type="similarity">
    <text evidence="2">Belongs to the fl(2)d family.</text>
</comment>
<evidence type="ECO:0000256" key="2">
    <source>
        <dbReference type="ARBA" id="ARBA00010313"/>
    </source>
</evidence>
<dbReference type="InterPro" id="IPR033757">
    <property type="entry name" value="WTAP"/>
</dbReference>
<keyword evidence="4" id="KW-0508">mRNA splicing</keyword>
<organism evidence="7">
    <name type="scientific">Lotus japonicus</name>
    <name type="common">Lotus corniculatus var. japonicus</name>
    <dbReference type="NCBI Taxonomy" id="34305"/>
    <lineage>
        <taxon>Eukaryota</taxon>
        <taxon>Viridiplantae</taxon>
        <taxon>Streptophyta</taxon>
        <taxon>Embryophyta</taxon>
        <taxon>Tracheophyta</taxon>
        <taxon>Spermatophyta</taxon>
        <taxon>Magnoliopsida</taxon>
        <taxon>eudicotyledons</taxon>
        <taxon>Gunneridae</taxon>
        <taxon>Pentapetalae</taxon>
        <taxon>rosids</taxon>
        <taxon>fabids</taxon>
        <taxon>Fabales</taxon>
        <taxon>Fabaceae</taxon>
        <taxon>Papilionoideae</taxon>
        <taxon>50 kb inversion clade</taxon>
        <taxon>NPAAA clade</taxon>
        <taxon>Hologalegina</taxon>
        <taxon>robinioid clade</taxon>
        <taxon>Loteae</taxon>
        <taxon>Lotus</taxon>
    </lineage>
</organism>
<reference evidence="7" key="1">
    <citation type="submission" date="2012-05" db="EMBL/GenBank/DDBJ databases">
        <authorList>
            <person name="Krishnakumar V."/>
            <person name="Cheung F."/>
            <person name="Xiao Y."/>
            <person name="Chan A."/>
            <person name="Moskal W.A."/>
            <person name="Town C.D."/>
        </authorList>
    </citation>
    <scope>NUCLEOTIDE SEQUENCE</scope>
</reference>
<dbReference type="AlphaFoldDB" id="I3T8J0"/>
<keyword evidence="3" id="KW-0507">mRNA processing</keyword>
<evidence type="ECO:0000313" key="7">
    <source>
        <dbReference type="EMBL" id="AFK48832.1"/>
    </source>
</evidence>